<evidence type="ECO:0000313" key="7">
    <source>
        <dbReference type="Proteomes" id="UP000667802"/>
    </source>
</evidence>
<name>A0AAP5I0V4_9CYAN</name>
<dbReference type="Pfam" id="PF01124">
    <property type="entry name" value="MAPEG"/>
    <property type="match status" value="1"/>
</dbReference>
<evidence type="ECO:0000256" key="4">
    <source>
        <dbReference type="ARBA" id="ARBA00023136"/>
    </source>
</evidence>
<sequence>MLQRKVRAYGNFAEYVPLALIFILALELMHSQNWLLWFLGSALTIARIAHAWGVITTYGPSPGRAFGFFLTWLVYIVGAAACVYYGFAGIVHN</sequence>
<comment type="subcellular location">
    <subcellularLocation>
        <location evidence="1">Membrane</location>
    </subcellularLocation>
</comment>
<dbReference type="PANTHER" id="PTHR35814">
    <property type="match status" value="1"/>
</dbReference>
<dbReference type="Proteomes" id="UP000667802">
    <property type="component" value="Unassembled WGS sequence"/>
</dbReference>
<feature type="transmembrane region" description="Helical" evidence="5">
    <location>
        <begin position="12"/>
        <end position="29"/>
    </location>
</feature>
<evidence type="ECO:0000256" key="3">
    <source>
        <dbReference type="ARBA" id="ARBA00022989"/>
    </source>
</evidence>
<evidence type="ECO:0000256" key="1">
    <source>
        <dbReference type="ARBA" id="ARBA00004370"/>
    </source>
</evidence>
<proteinExistence type="predicted"/>
<reference evidence="7" key="1">
    <citation type="journal article" date="2021" name="Science">
        <title>Hunting the eagle killer: A cyanobacterial neurotoxin causes vacuolar myelinopathy.</title>
        <authorList>
            <person name="Breinlinger S."/>
            <person name="Phillips T.J."/>
            <person name="Haram B.N."/>
            <person name="Mares J."/>
            <person name="Martinez Yerena J.A."/>
            <person name="Hrouzek P."/>
            <person name="Sobotka R."/>
            <person name="Henderson W.M."/>
            <person name="Schmieder P."/>
            <person name="Williams S.M."/>
            <person name="Lauderdale J.D."/>
            <person name="Wilde H.D."/>
            <person name="Gerrin W."/>
            <person name="Kust A."/>
            <person name="Washington J.W."/>
            <person name="Wagner C."/>
            <person name="Geier B."/>
            <person name="Liebeke M."/>
            <person name="Enke H."/>
            <person name="Niedermeyer T.H.J."/>
            <person name="Wilde S.B."/>
        </authorList>
    </citation>
    <scope>NUCLEOTIDE SEQUENCE [LARGE SCALE GENOMIC DNA]</scope>
    <source>
        <strain evidence="7">Thurmond2011</strain>
    </source>
</reference>
<dbReference type="InterPro" id="IPR023352">
    <property type="entry name" value="MAPEG-like_dom_sf"/>
</dbReference>
<keyword evidence="3 5" id="KW-1133">Transmembrane helix</keyword>
<dbReference type="InterPro" id="IPR001129">
    <property type="entry name" value="Membr-assoc_MAPEG"/>
</dbReference>
<evidence type="ECO:0000313" key="6">
    <source>
        <dbReference type="EMBL" id="MDR9893122.1"/>
    </source>
</evidence>
<feature type="transmembrane region" description="Helical" evidence="5">
    <location>
        <begin position="67"/>
        <end position="87"/>
    </location>
</feature>
<keyword evidence="4 5" id="KW-0472">Membrane</keyword>
<dbReference type="AlphaFoldDB" id="A0AAP5I0V4"/>
<organism evidence="6 7">
    <name type="scientific">Aetokthonos hydrillicola Thurmond2011</name>
    <dbReference type="NCBI Taxonomy" id="2712845"/>
    <lineage>
        <taxon>Bacteria</taxon>
        <taxon>Bacillati</taxon>
        <taxon>Cyanobacteriota</taxon>
        <taxon>Cyanophyceae</taxon>
        <taxon>Nostocales</taxon>
        <taxon>Hapalosiphonaceae</taxon>
        <taxon>Aetokthonos</taxon>
    </lineage>
</organism>
<dbReference type="EMBL" id="JAALHA020000001">
    <property type="protein sequence ID" value="MDR9893122.1"/>
    <property type="molecule type" value="Genomic_DNA"/>
</dbReference>
<accession>A0AAP5I0V4</accession>
<evidence type="ECO:0000256" key="2">
    <source>
        <dbReference type="ARBA" id="ARBA00022692"/>
    </source>
</evidence>
<protein>
    <submittedName>
        <fullName evidence="6">MAPEG family protein</fullName>
    </submittedName>
</protein>
<dbReference type="GO" id="GO:0016020">
    <property type="term" value="C:membrane"/>
    <property type="evidence" value="ECO:0007669"/>
    <property type="project" value="UniProtKB-SubCell"/>
</dbReference>
<evidence type="ECO:0000256" key="5">
    <source>
        <dbReference type="SAM" id="Phobius"/>
    </source>
</evidence>
<keyword evidence="7" id="KW-1185">Reference proteome</keyword>
<comment type="caution">
    <text evidence="6">The sequence shown here is derived from an EMBL/GenBank/DDBJ whole genome shotgun (WGS) entry which is preliminary data.</text>
</comment>
<keyword evidence="2 5" id="KW-0812">Transmembrane</keyword>
<gene>
    <name evidence="6" type="ORF">G7B40_000790</name>
</gene>
<feature type="transmembrane region" description="Helical" evidence="5">
    <location>
        <begin position="35"/>
        <end position="55"/>
    </location>
</feature>
<dbReference type="PANTHER" id="PTHR35814:SF1">
    <property type="entry name" value="GLUTATHIONE S-TRANSFERASE-RELATED"/>
    <property type="match status" value="1"/>
</dbReference>
<dbReference type="SUPFAM" id="SSF161084">
    <property type="entry name" value="MAPEG domain-like"/>
    <property type="match status" value="1"/>
</dbReference>
<dbReference type="Gene3D" id="1.20.120.550">
    <property type="entry name" value="Membrane associated eicosanoid/glutathione metabolism-like domain"/>
    <property type="match status" value="1"/>
</dbReference>